<sequence>MGRIVAIWFPDWPALAALADAGLAADEPLAVVAGNRVTACTAPARAQGVRRGIRRREAQSRCPGVRIVAEDAQRDARAFEPVLAGLDEIAPRGEILRPGLLVLSLHGIARYYGSEPAAAEALVDAAARAGHECQTGIADRILTAVLAARQGRIVPPGADRDYLAGLPIADLAAEPSLSAPDRRELVHLLHRLGIRTIGDYAALSARHVASRFGNDAITAHRRARGEPDRPPSGLPTPPGLEIEHDYDPPIDRVDAAAFAGRALAAELHGKLSAIGVACTRLRVQARAAEGASHERTWHCAQPLTPESTADRIRWQLDGWLSRRDAGRATGPDGGIITLRLEPVEVVTASGLQLGLWGQAGAREERARRAVVRVQALLGGDAVQAPATQGGRAPRARITTSPHGEHQLIIRPPGAPWPGALPPPAPAWLPDPPRPVRLLDGAGAAIQVSGRGILTAVPCILHDQGISSRIIAWAGPWCLDEEWWDPEAGQRAARLQVITHPGRAYLLVSNRQQWAIEGIWD</sequence>
<dbReference type="CDD" id="cd03468">
    <property type="entry name" value="PolY_like"/>
    <property type="match status" value="1"/>
</dbReference>
<dbReference type="Gene3D" id="3.40.1170.60">
    <property type="match status" value="1"/>
</dbReference>
<comment type="caution">
    <text evidence="4">The sequence shown here is derived from an EMBL/GenBank/DDBJ whole genome shotgun (WGS) entry which is preliminary data.</text>
</comment>
<feature type="domain" description="UmuC" evidence="3">
    <location>
        <begin position="26"/>
        <end position="152"/>
    </location>
</feature>
<dbReference type="InterPro" id="IPR043502">
    <property type="entry name" value="DNA/RNA_pol_sf"/>
</dbReference>
<protein>
    <submittedName>
        <fullName evidence="4">DNA polymerase Y family protein</fullName>
    </submittedName>
</protein>
<dbReference type="PANTHER" id="PTHR35369">
    <property type="entry name" value="BLR3025 PROTEIN-RELATED"/>
    <property type="match status" value="1"/>
</dbReference>
<reference evidence="4" key="1">
    <citation type="submission" date="2020-09" db="EMBL/GenBank/DDBJ databases">
        <title>Hoyosella lacisalsi sp. nov., a halotolerant actinobacterium isolated from soil of Lake Gudzhirganskoe.</title>
        <authorList>
            <person name="Yang Q."/>
            <person name="Guo P.Y."/>
            <person name="Liu S.W."/>
            <person name="Li F.N."/>
            <person name="Sun C.H."/>
        </authorList>
    </citation>
    <scope>NUCLEOTIDE SEQUENCE</scope>
    <source>
        <strain evidence="4">G463</strain>
    </source>
</reference>
<evidence type="ECO:0000256" key="1">
    <source>
        <dbReference type="ARBA" id="ARBA00022763"/>
    </source>
</evidence>
<dbReference type="PANTHER" id="PTHR35369:SF2">
    <property type="entry name" value="BLR3025 PROTEIN"/>
    <property type="match status" value="1"/>
</dbReference>
<dbReference type="InterPro" id="IPR050356">
    <property type="entry name" value="SulA_CellDiv_inhibitor"/>
</dbReference>
<feature type="region of interest" description="Disordered" evidence="2">
    <location>
        <begin position="384"/>
        <end position="404"/>
    </location>
</feature>
<dbReference type="RefSeq" id="WP_192039119.1">
    <property type="nucleotide sequence ID" value="NZ_JACYWE010000004.1"/>
</dbReference>
<dbReference type="Pfam" id="PF00817">
    <property type="entry name" value="IMS"/>
    <property type="match status" value="1"/>
</dbReference>
<gene>
    <name evidence="4" type="ORF">HT102_08275</name>
</gene>
<evidence type="ECO:0000259" key="3">
    <source>
        <dbReference type="PROSITE" id="PS50173"/>
    </source>
</evidence>
<evidence type="ECO:0000256" key="2">
    <source>
        <dbReference type="SAM" id="MobiDB-lite"/>
    </source>
</evidence>
<organism evidence="4 5">
    <name type="scientific">Lolliginicoccus lacisalsi</name>
    <dbReference type="NCBI Taxonomy" id="2742202"/>
    <lineage>
        <taxon>Bacteria</taxon>
        <taxon>Bacillati</taxon>
        <taxon>Actinomycetota</taxon>
        <taxon>Actinomycetes</taxon>
        <taxon>Mycobacteriales</taxon>
        <taxon>Hoyosellaceae</taxon>
        <taxon>Lolliginicoccus</taxon>
    </lineage>
</organism>
<keyword evidence="5" id="KW-1185">Reference proteome</keyword>
<proteinExistence type="predicted"/>
<dbReference type="InterPro" id="IPR001126">
    <property type="entry name" value="UmuC"/>
</dbReference>
<dbReference type="PROSITE" id="PS50173">
    <property type="entry name" value="UMUC"/>
    <property type="match status" value="1"/>
</dbReference>
<dbReference type="GO" id="GO:0006281">
    <property type="term" value="P:DNA repair"/>
    <property type="evidence" value="ECO:0007669"/>
    <property type="project" value="InterPro"/>
</dbReference>
<keyword evidence="1" id="KW-0227">DNA damage</keyword>
<dbReference type="AlphaFoldDB" id="A0A927PL70"/>
<dbReference type="Proteomes" id="UP000642993">
    <property type="component" value="Unassembled WGS sequence"/>
</dbReference>
<accession>A0A927PL70</accession>
<dbReference type="SUPFAM" id="SSF56672">
    <property type="entry name" value="DNA/RNA polymerases"/>
    <property type="match status" value="1"/>
</dbReference>
<evidence type="ECO:0000313" key="5">
    <source>
        <dbReference type="Proteomes" id="UP000642993"/>
    </source>
</evidence>
<evidence type="ECO:0000313" key="4">
    <source>
        <dbReference type="EMBL" id="MBD8506478.1"/>
    </source>
</evidence>
<dbReference type="EMBL" id="JACYWE010000004">
    <property type="protein sequence ID" value="MBD8506478.1"/>
    <property type="molecule type" value="Genomic_DNA"/>
</dbReference>
<name>A0A927PL70_9ACTN</name>